<accession>A0A6G1GAM4</accession>
<dbReference type="GO" id="GO:0000785">
    <property type="term" value="C:chromatin"/>
    <property type="evidence" value="ECO:0007669"/>
    <property type="project" value="TreeGrafter"/>
</dbReference>
<keyword evidence="5" id="KW-1185">Reference proteome</keyword>
<dbReference type="AlphaFoldDB" id="A0A6G1GAM4"/>
<feature type="chain" id="PRO_5044631957" description="6-phosphogluconate dehydrogenase NADP-binding domain-containing protein" evidence="1">
    <location>
        <begin position="20"/>
        <end position="304"/>
    </location>
</feature>
<feature type="domain" description="NADPH-dependent reductive aminase-like C-terminal" evidence="3">
    <location>
        <begin position="168"/>
        <end position="302"/>
    </location>
</feature>
<dbReference type="OrthoDB" id="435038at2759"/>
<dbReference type="InterPro" id="IPR051265">
    <property type="entry name" value="HIBADH-related_NP60_sf"/>
</dbReference>
<dbReference type="Pfam" id="PF21761">
    <property type="entry name" value="RedAm-like_C"/>
    <property type="match status" value="1"/>
</dbReference>
<reference evidence="6" key="3">
    <citation type="submission" date="2025-04" db="UniProtKB">
        <authorList>
            <consortium name="RefSeq"/>
        </authorList>
    </citation>
    <scope>IDENTIFICATION</scope>
    <source>
        <strain evidence="6">CBS 781.70</strain>
    </source>
</reference>
<dbReference type="Proteomes" id="UP000504638">
    <property type="component" value="Unplaced"/>
</dbReference>
<evidence type="ECO:0000313" key="6">
    <source>
        <dbReference type="RefSeq" id="XP_033536769.1"/>
    </source>
</evidence>
<dbReference type="GO" id="GO:0003677">
    <property type="term" value="F:DNA binding"/>
    <property type="evidence" value="ECO:0007669"/>
    <property type="project" value="TreeGrafter"/>
</dbReference>
<gene>
    <name evidence="4 6" type="ORF">P152DRAFT_247054</name>
</gene>
<dbReference type="GO" id="GO:0031491">
    <property type="term" value="F:nucleosome binding"/>
    <property type="evidence" value="ECO:0007669"/>
    <property type="project" value="TreeGrafter"/>
</dbReference>
<organism evidence="4">
    <name type="scientific">Eremomyces bilateralis CBS 781.70</name>
    <dbReference type="NCBI Taxonomy" id="1392243"/>
    <lineage>
        <taxon>Eukaryota</taxon>
        <taxon>Fungi</taxon>
        <taxon>Dikarya</taxon>
        <taxon>Ascomycota</taxon>
        <taxon>Pezizomycotina</taxon>
        <taxon>Dothideomycetes</taxon>
        <taxon>Dothideomycetes incertae sedis</taxon>
        <taxon>Eremomycetales</taxon>
        <taxon>Eremomycetaceae</taxon>
        <taxon>Eremomyces</taxon>
    </lineage>
</organism>
<reference evidence="6" key="2">
    <citation type="submission" date="2020-04" db="EMBL/GenBank/DDBJ databases">
        <authorList>
            <consortium name="NCBI Genome Project"/>
        </authorList>
    </citation>
    <scope>NUCLEOTIDE SEQUENCE</scope>
    <source>
        <strain evidence="6">CBS 781.70</strain>
    </source>
</reference>
<reference evidence="4 6" key="1">
    <citation type="submission" date="2020-01" db="EMBL/GenBank/DDBJ databases">
        <authorList>
            <consortium name="DOE Joint Genome Institute"/>
            <person name="Haridas S."/>
            <person name="Albert R."/>
            <person name="Binder M."/>
            <person name="Bloem J."/>
            <person name="Labutti K."/>
            <person name="Salamov A."/>
            <person name="Andreopoulos B."/>
            <person name="Baker S.E."/>
            <person name="Barry K."/>
            <person name="Bills G."/>
            <person name="Bluhm B.H."/>
            <person name="Cannon C."/>
            <person name="Castanera R."/>
            <person name="Culley D.E."/>
            <person name="Daum C."/>
            <person name="Ezra D."/>
            <person name="Gonzalez J.B."/>
            <person name="Henrissat B."/>
            <person name="Kuo A."/>
            <person name="Liang C."/>
            <person name="Lipzen A."/>
            <person name="Lutzoni F."/>
            <person name="Magnuson J."/>
            <person name="Mondo S."/>
            <person name="Nolan M."/>
            <person name="Ohm R."/>
            <person name="Pangilinan J."/>
            <person name="Park H.-J."/>
            <person name="Ramirez L."/>
            <person name="Alfaro M."/>
            <person name="Sun H."/>
            <person name="Tritt A."/>
            <person name="Yoshinaga Y."/>
            <person name="Zwiers L.-H."/>
            <person name="Turgeon B.G."/>
            <person name="Goodwin S.B."/>
            <person name="Spatafora J.W."/>
            <person name="Crous P.W."/>
            <person name="Grigoriev I.V."/>
        </authorList>
    </citation>
    <scope>NUCLEOTIDE SEQUENCE</scope>
    <source>
        <strain evidence="4 6">CBS 781.70</strain>
    </source>
</reference>
<dbReference type="SUPFAM" id="SSF51735">
    <property type="entry name" value="NAD(P)-binding Rossmann-fold domains"/>
    <property type="match status" value="1"/>
</dbReference>
<dbReference type="InterPro" id="IPR048666">
    <property type="entry name" value="RedAm-like_C"/>
</dbReference>
<evidence type="ECO:0000256" key="1">
    <source>
        <dbReference type="SAM" id="SignalP"/>
    </source>
</evidence>
<proteinExistence type="predicted"/>
<name>A0A6G1GAM4_9PEZI</name>
<evidence type="ECO:0000259" key="2">
    <source>
        <dbReference type="Pfam" id="PF03446"/>
    </source>
</evidence>
<dbReference type="Gene3D" id="1.10.1040.10">
    <property type="entry name" value="N-(1-d-carboxylethyl)-l-norvaline Dehydrogenase, domain 2"/>
    <property type="match status" value="1"/>
</dbReference>
<feature type="domain" description="6-phosphogluconate dehydrogenase NADP-binding" evidence="2">
    <location>
        <begin position="6"/>
        <end position="117"/>
    </location>
</feature>
<dbReference type="PANTHER" id="PTHR43580:SF2">
    <property type="entry name" value="CYTOKINE-LIKE NUCLEAR FACTOR N-PAC"/>
    <property type="match status" value="1"/>
</dbReference>
<feature type="signal peptide" evidence="1">
    <location>
        <begin position="1"/>
        <end position="19"/>
    </location>
</feature>
<dbReference type="GO" id="GO:0016491">
    <property type="term" value="F:oxidoreductase activity"/>
    <property type="evidence" value="ECO:0007669"/>
    <property type="project" value="UniProtKB-KW"/>
</dbReference>
<protein>
    <recommendedName>
        <fullName evidence="7">6-phosphogluconate dehydrogenase NADP-binding domain-containing protein</fullName>
    </recommendedName>
</protein>
<dbReference type="InterPro" id="IPR006115">
    <property type="entry name" value="6PGDH_NADP-bd"/>
</dbReference>
<dbReference type="GeneID" id="54415242"/>
<evidence type="ECO:0000259" key="3">
    <source>
        <dbReference type="Pfam" id="PF21761"/>
    </source>
</evidence>
<evidence type="ECO:0000313" key="5">
    <source>
        <dbReference type="Proteomes" id="UP000504638"/>
    </source>
</evidence>
<dbReference type="PANTHER" id="PTHR43580">
    <property type="entry name" value="OXIDOREDUCTASE GLYR1-RELATED"/>
    <property type="match status" value="1"/>
</dbReference>
<dbReference type="Pfam" id="PF03446">
    <property type="entry name" value="NAD_binding_2"/>
    <property type="match status" value="1"/>
</dbReference>
<dbReference type="EMBL" id="ML975152">
    <property type="protein sequence ID" value="KAF1815138.1"/>
    <property type="molecule type" value="Genomic_DNA"/>
</dbReference>
<dbReference type="InterPro" id="IPR013328">
    <property type="entry name" value="6PGD_dom2"/>
</dbReference>
<evidence type="ECO:0000313" key="4">
    <source>
        <dbReference type="EMBL" id="KAF1815138.1"/>
    </source>
</evidence>
<keyword evidence="1" id="KW-0732">Signal</keyword>
<dbReference type="GO" id="GO:0140673">
    <property type="term" value="P:transcription elongation-coupled chromatin remodeling"/>
    <property type="evidence" value="ECO:0007669"/>
    <property type="project" value="TreeGrafter"/>
</dbReference>
<dbReference type="Gene3D" id="3.40.50.720">
    <property type="entry name" value="NAD(P)-binding Rossmann-like Domain"/>
    <property type="match status" value="1"/>
</dbReference>
<dbReference type="InterPro" id="IPR036291">
    <property type="entry name" value="NAD(P)-bd_dom_sf"/>
</dbReference>
<sequence length="304" mass="31544">MSSPRILCLGIGNMGAALAQTLLRSSSPTTNLTIWNRTPSRPLVQSLVDAGAKFEPNLVTAIAHADIILICLLDYPAIYTALHPVPSLASKTIINLTNGTPRQATDAQTWMTARGAELYLDGAVMVTPQLVGTPHAFLLFSGATEARFQAAMASVVAPLGTALYTGEDVTSAAASDLAALAAMYGMFAGAFVGMGLLQKQLARSGSKGDAKIAPAVEKVVVPLLAALVPYVGQIATAVDEEAWEDNMGNPLGMQLAGVRNILQACKEEGVDGGGLDALASLMQRVMVERGGDGGVAEVVRLVVE</sequence>
<dbReference type="GO" id="GO:0050661">
    <property type="term" value="F:NADP binding"/>
    <property type="evidence" value="ECO:0007669"/>
    <property type="project" value="InterPro"/>
</dbReference>
<evidence type="ECO:0008006" key="7">
    <source>
        <dbReference type="Google" id="ProtNLM"/>
    </source>
</evidence>
<dbReference type="RefSeq" id="XP_033536769.1">
    <property type="nucleotide sequence ID" value="XM_033674672.1"/>
</dbReference>